<keyword evidence="5" id="KW-1185">Reference proteome</keyword>
<dbReference type="Gene3D" id="3.40.720.10">
    <property type="entry name" value="Alkaline Phosphatase, subunit A"/>
    <property type="match status" value="1"/>
</dbReference>
<dbReference type="Proteomes" id="UP001139012">
    <property type="component" value="Unassembled WGS sequence"/>
</dbReference>
<feature type="transmembrane region" description="Helical" evidence="1">
    <location>
        <begin position="25"/>
        <end position="43"/>
    </location>
</feature>
<evidence type="ECO:0000313" key="6">
    <source>
        <dbReference type="Proteomes" id="UP001139054"/>
    </source>
</evidence>
<dbReference type="EMBL" id="JAKLTY010000006">
    <property type="protein sequence ID" value="MCG2627312.1"/>
    <property type="molecule type" value="Genomic_DNA"/>
</dbReference>
<evidence type="ECO:0000313" key="4">
    <source>
        <dbReference type="EMBL" id="MCG2668059.1"/>
    </source>
</evidence>
<feature type="transmembrane region" description="Helical" evidence="1">
    <location>
        <begin position="71"/>
        <end position="92"/>
    </location>
</feature>
<comment type="caution">
    <text evidence="3">The sequence shown here is derived from an EMBL/GenBank/DDBJ whole genome shotgun (WGS) entry which is preliminary data.</text>
</comment>
<organism evidence="3 6">
    <name type="scientific">Bradyrhizobium zhengyangense</name>
    <dbReference type="NCBI Taxonomy" id="2911009"/>
    <lineage>
        <taxon>Bacteria</taxon>
        <taxon>Pseudomonadati</taxon>
        <taxon>Pseudomonadota</taxon>
        <taxon>Alphaproteobacteria</taxon>
        <taxon>Hyphomicrobiales</taxon>
        <taxon>Nitrobacteraceae</taxon>
        <taxon>Bradyrhizobium</taxon>
    </lineage>
</organism>
<dbReference type="SUPFAM" id="SSF53649">
    <property type="entry name" value="Alkaline phosphatase-like"/>
    <property type="match status" value="1"/>
</dbReference>
<dbReference type="AlphaFoldDB" id="A0A9X1R982"/>
<keyword evidence="1" id="KW-1133">Transmembrane helix</keyword>
<keyword evidence="1" id="KW-0472">Membrane</keyword>
<feature type="transmembrane region" description="Helical" evidence="1">
    <location>
        <begin position="99"/>
        <end position="120"/>
    </location>
</feature>
<dbReference type="InterPro" id="IPR017850">
    <property type="entry name" value="Alkaline_phosphatase_core_sf"/>
</dbReference>
<accession>A0A9X1R982</accession>
<evidence type="ECO:0000313" key="5">
    <source>
        <dbReference type="Proteomes" id="UP001139012"/>
    </source>
</evidence>
<sequence length="554" mass="60174">MTLIFILVAVIAAVALTERNVEHLPFAIAALLFNAALLLLLLADVERAILLSGMLAVAIAGISSVKFDHSALKLTVSDLPLAFAGTVPFFVLQYPRMMLGVLAGSALFAFASGAVLLYAAGSPVPATLRVLLFLLALIGFAKASASKGVASLRLTLTQGRCFYATFMASLVDPACWRQFGALALSDIASEPLPLREAVPARSTCSPDIIVIQHESVFDPRIFGLPVESSVEAFLSPPGAEFGHLNVDIFGGGSWQTEFSLLTGLSSASFGSSAYYLFKKGAGRFHSSLPRSLASLGYKTTLISSCRRGFLSYDKFYGSIGIDERIFVDELPPPFDTRRFEATNSDAVFLDAVVNAYAKRVAHDQTPRFLYALTNFNHGPHSRQLVPSGRLEKERAFAKASLPNAEYAEYYTRLAETASAWQAARAKLASSFPDRPVLIVHYGDHQPVLTKQIDRQLKRPGDGRRAFRTFYAIEALNIPHFSPGRGADLDIAFLGTVALQRAGIALDPIFATRASLLDDCREAYFASASERKRRFHRTLVDLGLIDLGPSARQAR</sequence>
<dbReference type="InterPro" id="IPR000917">
    <property type="entry name" value="Sulfatase_N"/>
</dbReference>
<protein>
    <submittedName>
        <fullName evidence="3">Sulfatase-like hydrolase/transferase</fullName>
    </submittedName>
</protein>
<dbReference type="RefSeq" id="WP_237866564.1">
    <property type="nucleotide sequence ID" value="NZ_JAKLTY010000006.1"/>
</dbReference>
<keyword evidence="1" id="KW-0812">Transmembrane</keyword>
<dbReference type="GO" id="GO:0016787">
    <property type="term" value="F:hydrolase activity"/>
    <property type="evidence" value="ECO:0007669"/>
    <property type="project" value="UniProtKB-KW"/>
</dbReference>
<gene>
    <name evidence="4" type="ORF">L6637_13930</name>
    <name evidence="3" type="ORF">L6654_11810</name>
</gene>
<dbReference type="Pfam" id="PF00884">
    <property type="entry name" value="Sulfatase"/>
    <property type="match status" value="1"/>
</dbReference>
<dbReference type="Proteomes" id="UP001139054">
    <property type="component" value="Unassembled WGS sequence"/>
</dbReference>
<name>A0A9X1R982_9BRAD</name>
<proteinExistence type="predicted"/>
<feature type="transmembrane region" description="Helical" evidence="1">
    <location>
        <begin position="48"/>
        <end position="65"/>
    </location>
</feature>
<keyword evidence="3" id="KW-0378">Hydrolase</keyword>
<evidence type="ECO:0000259" key="2">
    <source>
        <dbReference type="Pfam" id="PF00884"/>
    </source>
</evidence>
<dbReference type="EMBL" id="JAKLUA010000003">
    <property type="protein sequence ID" value="MCG2668059.1"/>
    <property type="molecule type" value="Genomic_DNA"/>
</dbReference>
<feature type="domain" description="Sulfatase N-terminal" evidence="2">
    <location>
        <begin position="206"/>
        <end position="449"/>
    </location>
</feature>
<evidence type="ECO:0000313" key="3">
    <source>
        <dbReference type="EMBL" id="MCG2627312.1"/>
    </source>
</evidence>
<evidence type="ECO:0000256" key="1">
    <source>
        <dbReference type="SAM" id="Phobius"/>
    </source>
</evidence>
<reference evidence="3" key="1">
    <citation type="submission" date="2022-01" db="EMBL/GenBank/DDBJ databases">
        <title>Genome sequnece data of strain Bradyrhizobium sp. nov.</title>
        <authorList>
            <person name="Zhang J."/>
        </authorList>
    </citation>
    <scope>NUCLEOTIDE SEQUENCE</scope>
    <source>
        <strain evidence="4">WYCCWR 12774</strain>
        <strain evidence="3">WYCCWR 13023</strain>
    </source>
</reference>